<dbReference type="InterPro" id="IPR013655">
    <property type="entry name" value="PAS_fold_3"/>
</dbReference>
<dbReference type="EMBL" id="CP015405">
    <property type="protein sequence ID" value="ARE64877.1"/>
    <property type="molecule type" value="Genomic_DNA"/>
</dbReference>
<dbReference type="NCBIfam" id="TIGR00254">
    <property type="entry name" value="GGDEF"/>
    <property type="match status" value="1"/>
</dbReference>
<reference evidence="3" key="1">
    <citation type="submission" date="2017-04" db="EMBL/GenBank/DDBJ databases">
        <title>Complete Genome Sequences of Twelve Strains of a Stable Defined Moderately Diverse Mouse Microbiota 2 (sDMDMm2).</title>
        <authorList>
            <person name="Uchimura Y."/>
            <person name="Wyss M."/>
            <person name="Brugiroux S."/>
            <person name="Limenitakis J.P."/>
            <person name="Stecher B."/>
            <person name="McCoy K.D."/>
            <person name="Macpherson A.J."/>
        </authorList>
    </citation>
    <scope>NUCLEOTIDE SEQUENCE</scope>
    <source>
        <strain evidence="3">YL58</strain>
    </source>
</reference>
<dbReference type="PANTHER" id="PTHR33121">
    <property type="entry name" value="CYCLIC DI-GMP PHOSPHODIESTERASE PDEF"/>
    <property type="match status" value="1"/>
</dbReference>
<dbReference type="SUPFAM" id="SSF141868">
    <property type="entry name" value="EAL domain-like"/>
    <property type="match status" value="1"/>
</dbReference>
<accession>A0A1V0QEK8</accession>
<feature type="domain" description="GGDEF" evidence="2">
    <location>
        <begin position="160"/>
        <end position="292"/>
    </location>
</feature>
<dbReference type="AlphaFoldDB" id="A0A1V0QEK8"/>
<evidence type="ECO:0000259" key="1">
    <source>
        <dbReference type="PROSITE" id="PS50883"/>
    </source>
</evidence>
<dbReference type="InterPro" id="IPR001633">
    <property type="entry name" value="EAL_dom"/>
</dbReference>
<dbReference type="Proteomes" id="UP000092574">
    <property type="component" value="Chromosome"/>
</dbReference>
<dbReference type="Gene3D" id="3.20.20.450">
    <property type="entry name" value="EAL domain"/>
    <property type="match status" value="1"/>
</dbReference>
<dbReference type="PROSITE" id="PS50883">
    <property type="entry name" value="EAL"/>
    <property type="match status" value="1"/>
</dbReference>
<dbReference type="CDD" id="cd01949">
    <property type="entry name" value="GGDEF"/>
    <property type="match status" value="1"/>
</dbReference>
<gene>
    <name evidence="3" type="ORF">A4V09_08015</name>
</gene>
<evidence type="ECO:0000259" key="2">
    <source>
        <dbReference type="PROSITE" id="PS50887"/>
    </source>
</evidence>
<protein>
    <submittedName>
        <fullName evidence="3">Diguanylate phosphodiesterase</fullName>
    </submittedName>
</protein>
<dbReference type="InterPro" id="IPR035919">
    <property type="entry name" value="EAL_sf"/>
</dbReference>
<dbReference type="SMART" id="SM00267">
    <property type="entry name" value="GGDEF"/>
    <property type="match status" value="1"/>
</dbReference>
<organism evidence="3 4">
    <name type="scientific">Blautia pseudococcoides</name>
    <dbReference type="NCBI Taxonomy" id="1796616"/>
    <lineage>
        <taxon>Bacteria</taxon>
        <taxon>Bacillati</taxon>
        <taxon>Bacillota</taxon>
        <taxon>Clostridia</taxon>
        <taxon>Lachnospirales</taxon>
        <taxon>Lachnospiraceae</taxon>
        <taxon>Blautia</taxon>
    </lineage>
</organism>
<proteinExistence type="predicted"/>
<dbReference type="InterPro" id="IPR029787">
    <property type="entry name" value="Nucleotide_cyclase"/>
</dbReference>
<dbReference type="InterPro" id="IPR043128">
    <property type="entry name" value="Rev_trsase/Diguanyl_cyclase"/>
</dbReference>
<dbReference type="STRING" id="1796616.A4V09_08015"/>
<dbReference type="Pfam" id="PF00990">
    <property type="entry name" value="GGDEF"/>
    <property type="match status" value="1"/>
</dbReference>
<dbReference type="SUPFAM" id="SSF55073">
    <property type="entry name" value="Nucleotide cyclase"/>
    <property type="match status" value="1"/>
</dbReference>
<dbReference type="SMART" id="SM00052">
    <property type="entry name" value="EAL"/>
    <property type="match status" value="1"/>
</dbReference>
<dbReference type="PANTHER" id="PTHR33121:SF71">
    <property type="entry name" value="OXYGEN SENSOR PROTEIN DOSP"/>
    <property type="match status" value="1"/>
</dbReference>
<sequence>MPNLIKQTEFSASVFLDLLSETTDDYLYMWDIQNGTFYISENAYEDFNVDRGIEEDVVAVWGSVMVAEDLRLWLEDLQLIQDGVKDYHDMEYRVYGKTGQIIWVSCRGKVKTDEQHRPLFMLGRISNIGKQNKFDNVTGLMNRNQFEHDICQVLKCGKRMQGVMVVLDIDNFKNINEKYSYAFGDRALNMISTRISELLPPGCQMYRLDGDEFAFWMEGGTRENIQEIYDNIQLFVANQFTVDDQTLLISVSAGACVIPGDGRTYQKLFRHAENAVEIAKMNGKNQLVFFSREMYNRKRKIMELQESLHTCVNNGCSEFELFYQPQIDAENKRVVGAEALLRWHSPDHGEVSPIAFIPLLEENHLIIQVGKWVLEEGAKQCREWQKYNPDFTMSINVSYIQLKENALLEYLKNEHVPKVSAKNLILELTESCWVPNLHFLNQEFKDMHEMGYGIAIDDFGTGYSSLSHLKELPANVIKIDRSFIKGLCKDSYEYIFLEYIVKLAHIIHLKVCVEGVETKEEFATVMQASPDYIQGFLFGRPVSAGEFERLYFSEEGGSVLSLPHKTAEQGLQIDCTFCTPMIE</sequence>
<dbReference type="Pfam" id="PF08447">
    <property type="entry name" value="PAS_3"/>
    <property type="match status" value="1"/>
</dbReference>
<dbReference type="InterPro" id="IPR050706">
    <property type="entry name" value="Cyclic-di-GMP_PDE-like"/>
</dbReference>
<dbReference type="InterPro" id="IPR035965">
    <property type="entry name" value="PAS-like_dom_sf"/>
</dbReference>
<name>A0A1V0QEK8_9FIRM</name>
<dbReference type="Gene3D" id="3.30.70.270">
    <property type="match status" value="1"/>
</dbReference>
<evidence type="ECO:0000313" key="3">
    <source>
        <dbReference type="EMBL" id="ARE64877.1"/>
    </source>
</evidence>
<dbReference type="Pfam" id="PF00563">
    <property type="entry name" value="EAL"/>
    <property type="match status" value="1"/>
</dbReference>
<dbReference type="PROSITE" id="PS50887">
    <property type="entry name" value="GGDEF"/>
    <property type="match status" value="1"/>
</dbReference>
<keyword evidence="4" id="KW-1185">Reference proteome</keyword>
<dbReference type="GO" id="GO:0071111">
    <property type="term" value="F:cyclic-guanylate-specific phosphodiesterase activity"/>
    <property type="evidence" value="ECO:0007669"/>
    <property type="project" value="InterPro"/>
</dbReference>
<dbReference type="Gene3D" id="3.30.450.20">
    <property type="entry name" value="PAS domain"/>
    <property type="match status" value="1"/>
</dbReference>
<dbReference type="CDD" id="cd01948">
    <property type="entry name" value="EAL"/>
    <property type="match status" value="1"/>
</dbReference>
<feature type="domain" description="EAL" evidence="1">
    <location>
        <begin position="301"/>
        <end position="555"/>
    </location>
</feature>
<dbReference type="InterPro" id="IPR000160">
    <property type="entry name" value="GGDEF_dom"/>
</dbReference>
<dbReference type="RefSeq" id="WP_065541909.1">
    <property type="nucleotide sequence ID" value="NZ_CP015405.2"/>
</dbReference>
<dbReference type="SUPFAM" id="SSF55785">
    <property type="entry name" value="PYP-like sensor domain (PAS domain)"/>
    <property type="match status" value="1"/>
</dbReference>
<dbReference type="OrthoDB" id="9805474at2"/>
<evidence type="ECO:0000313" key="4">
    <source>
        <dbReference type="Proteomes" id="UP000092574"/>
    </source>
</evidence>
<dbReference type="KEGG" id="byl:A4V09_08015"/>